<organism evidence="2 3">
    <name type="scientific">Brucella lupini</name>
    <dbReference type="NCBI Taxonomy" id="255457"/>
    <lineage>
        <taxon>Bacteria</taxon>
        <taxon>Pseudomonadati</taxon>
        <taxon>Pseudomonadota</taxon>
        <taxon>Alphaproteobacteria</taxon>
        <taxon>Hyphomicrobiales</taxon>
        <taxon>Brucellaceae</taxon>
        <taxon>Brucella/Ochrobactrum group</taxon>
        <taxon>Brucella</taxon>
    </lineage>
</organism>
<feature type="signal peptide" evidence="1">
    <location>
        <begin position="1"/>
        <end position="21"/>
    </location>
</feature>
<evidence type="ECO:0000313" key="2">
    <source>
        <dbReference type="EMBL" id="KAB2694506.1"/>
    </source>
</evidence>
<dbReference type="AlphaFoldDB" id="A0AB34DHH2"/>
<feature type="non-terminal residue" evidence="2">
    <location>
        <position position="76"/>
    </location>
</feature>
<proteinExistence type="predicted"/>
<name>A0AB34DHH2_9HYPH</name>
<sequence length="76" mass="8052">MHRSFFLAGACCFLLVTVASAGTVLNRDSGSDPSTLDHHRTSTVAEGNVMRDLYDGLTIQNANGEAVPGVAKSWDV</sequence>
<reference evidence="2 3" key="1">
    <citation type="submission" date="2019-09" db="EMBL/GenBank/DDBJ databases">
        <title>Taxonomic organization of the family Brucellaceae based on a phylogenomic approach.</title>
        <authorList>
            <person name="Leclercq S."/>
            <person name="Cloeckaert A."/>
            <person name="Zygmunt M.S."/>
        </authorList>
    </citation>
    <scope>NUCLEOTIDE SEQUENCE [LARGE SCALE GENOMIC DNA]</scope>
    <source>
        <strain evidence="2 3">LUP23</strain>
    </source>
</reference>
<accession>A0AB34DHH2</accession>
<feature type="chain" id="PRO_5044240586" evidence="1">
    <location>
        <begin position="22"/>
        <end position="76"/>
    </location>
</feature>
<dbReference type="SUPFAM" id="SSF53850">
    <property type="entry name" value="Periplasmic binding protein-like II"/>
    <property type="match status" value="1"/>
</dbReference>
<gene>
    <name evidence="2" type="ORF">F9L03_26375</name>
</gene>
<protein>
    <submittedName>
        <fullName evidence="2">Peptide ABC transporter substrate-binding protein</fullName>
    </submittedName>
</protein>
<dbReference type="Proteomes" id="UP000435957">
    <property type="component" value="Unassembled WGS sequence"/>
</dbReference>
<evidence type="ECO:0000256" key="1">
    <source>
        <dbReference type="SAM" id="SignalP"/>
    </source>
</evidence>
<dbReference type="Gene3D" id="3.40.190.10">
    <property type="entry name" value="Periplasmic binding protein-like II"/>
    <property type="match status" value="1"/>
</dbReference>
<dbReference type="EMBL" id="WBWF01000069">
    <property type="protein sequence ID" value="KAB2694506.1"/>
    <property type="molecule type" value="Genomic_DNA"/>
</dbReference>
<evidence type="ECO:0000313" key="3">
    <source>
        <dbReference type="Proteomes" id="UP000435957"/>
    </source>
</evidence>
<keyword evidence="3" id="KW-1185">Reference proteome</keyword>
<keyword evidence="1" id="KW-0732">Signal</keyword>
<dbReference type="Gene3D" id="3.90.76.10">
    <property type="entry name" value="Dipeptide-binding Protein, Domain 1"/>
    <property type="match status" value="1"/>
</dbReference>
<comment type="caution">
    <text evidence="2">The sequence shown here is derived from an EMBL/GenBank/DDBJ whole genome shotgun (WGS) entry which is preliminary data.</text>
</comment>